<dbReference type="Proteomes" id="UP000309061">
    <property type="component" value="Chromosome"/>
</dbReference>
<feature type="region of interest" description="Disordered" evidence="1">
    <location>
        <begin position="37"/>
        <end position="64"/>
    </location>
</feature>
<evidence type="ECO:0000313" key="3">
    <source>
        <dbReference type="EMBL" id="QGM47673.1"/>
    </source>
</evidence>
<dbReference type="OrthoDB" id="8453070at2"/>
<gene>
    <name evidence="3" type="ORF">H2LOC_019440</name>
</gene>
<dbReference type="RefSeq" id="WP_136494328.1">
    <property type="nucleotide sequence ID" value="NZ_CP046052.1"/>
</dbReference>
<keyword evidence="4" id="KW-1185">Reference proteome</keyword>
<proteinExistence type="predicted"/>
<organism evidence="3 4">
    <name type="scientific">Methylocystis heyeri</name>
    <dbReference type="NCBI Taxonomy" id="391905"/>
    <lineage>
        <taxon>Bacteria</taxon>
        <taxon>Pseudomonadati</taxon>
        <taxon>Pseudomonadota</taxon>
        <taxon>Alphaproteobacteria</taxon>
        <taxon>Hyphomicrobiales</taxon>
        <taxon>Methylocystaceae</taxon>
        <taxon>Methylocystis</taxon>
    </lineage>
</organism>
<feature type="signal peptide" evidence="2">
    <location>
        <begin position="1"/>
        <end position="35"/>
    </location>
</feature>
<reference evidence="3 4" key="1">
    <citation type="submission" date="2019-11" db="EMBL/GenBank/DDBJ databases">
        <title>The genome sequence of Methylocystis heyeri.</title>
        <authorList>
            <person name="Oshkin I.Y."/>
            <person name="Miroshnikov K."/>
            <person name="Dedysh S.N."/>
        </authorList>
    </citation>
    <scope>NUCLEOTIDE SEQUENCE [LARGE SCALE GENOMIC DNA]</scope>
    <source>
        <strain evidence="3 4">H2</strain>
    </source>
</reference>
<name>A0A6B8KLR8_9HYPH</name>
<dbReference type="AlphaFoldDB" id="A0A6B8KLR8"/>
<protein>
    <recommendedName>
        <fullName evidence="5">Surface antigen domain-containing protein</fullName>
    </recommendedName>
</protein>
<evidence type="ECO:0000313" key="4">
    <source>
        <dbReference type="Proteomes" id="UP000309061"/>
    </source>
</evidence>
<dbReference type="KEGG" id="mhey:H2LOC_019440"/>
<evidence type="ECO:0000256" key="2">
    <source>
        <dbReference type="SAM" id="SignalP"/>
    </source>
</evidence>
<sequence>MISSKNGSVANRVSQTILFIAATAGFLAAVAAAPAAPTDAKSPAQASAGQMSVLRDDASGMRPLARGPAIRVGRAFDAEDEDCTVTITRVTDENGHVHARRGLTCAN</sequence>
<keyword evidence="2" id="KW-0732">Signal</keyword>
<dbReference type="EMBL" id="CP046052">
    <property type="protein sequence ID" value="QGM47673.1"/>
    <property type="molecule type" value="Genomic_DNA"/>
</dbReference>
<evidence type="ECO:0000256" key="1">
    <source>
        <dbReference type="SAM" id="MobiDB-lite"/>
    </source>
</evidence>
<accession>A0A6B8KLR8</accession>
<feature type="chain" id="PRO_5025409987" description="Surface antigen domain-containing protein" evidence="2">
    <location>
        <begin position="36"/>
        <end position="107"/>
    </location>
</feature>
<evidence type="ECO:0008006" key="5">
    <source>
        <dbReference type="Google" id="ProtNLM"/>
    </source>
</evidence>